<accession>A0ABV4HLX6</accession>
<comment type="similarity">
    <text evidence="4 9">Belongs to the alanine racemase family.</text>
</comment>
<evidence type="ECO:0000313" key="11">
    <source>
        <dbReference type="EMBL" id="MEZ0473728.1"/>
    </source>
</evidence>
<feature type="active site" description="Proton acceptor; specific for L-alanine" evidence="9">
    <location>
        <position position="261"/>
    </location>
</feature>
<dbReference type="NCBIfam" id="TIGR00492">
    <property type="entry name" value="alr"/>
    <property type="match status" value="1"/>
</dbReference>
<comment type="cofactor">
    <cofactor evidence="2 9">
        <name>pyridoxal 5'-phosphate</name>
        <dbReference type="ChEBI" id="CHEBI:597326"/>
    </cofactor>
</comment>
<evidence type="ECO:0000256" key="9">
    <source>
        <dbReference type="HAMAP-Rule" id="MF_01201"/>
    </source>
</evidence>
<dbReference type="EC" id="5.1.1.1" evidence="5 9"/>
<dbReference type="Proteomes" id="UP001566331">
    <property type="component" value="Unassembled WGS sequence"/>
</dbReference>
<reference evidence="11 12" key="1">
    <citation type="submission" date="2024-07" db="EMBL/GenBank/DDBJ databases">
        <title>Luteimonas salilacus sp. nov., isolated from the shore soil of Salt Lake in Tibet of China.</title>
        <authorList>
            <person name="Zhang X."/>
            <person name="Li A."/>
        </authorList>
    </citation>
    <scope>NUCLEOTIDE SEQUENCE [LARGE SCALE GENOMIC DNA]</scope>
    <source>
        <strain evidence="11 12">B3-2-R+30</strain>
    </source>
</reference>
<comment type="catalytic activity">
    <reaction evidence="1 9">
        <text>L-alanine = D-alanine</text>
        <dbReference type="Rhea" id="RHEA:20249"/>
        <dbReference type="ChEBI" id="CHEBI:57416"/>
        <dbReference type="ChEBI" id="CHEBI:57972"/>
        <dbReference type="EC" id="5.1.1.1"/>
    </reaction>
</comment>
<protein>
    <recommendedName>
        <fullName evidence="5 9">Alanine racemase</fullName>
        <ecNumber evidence="5 9">5.1.1.1</ecNumber>
    </recommendedName>
</protein>
<gene>
    <name evidence="11" type="primary">alr</name>
    <name evidence="11" type="ORF">AB6713_03720</name>
</gene>
<keyword evidence="12" id="KW-1185">Reference proteome</keyword>
<dbReference type="SUPFAM" id="SSF50621">
    <property type="entry name" value="Alanine racemase C-terminal domain-like"/>
    <property type="match status" value="1"/>
</dbReference>
<sequence>MARATTATIHLDALRHNLGVIRRLAPHSRVMAVVKADGYGHGLERAARALRDADAFGVAALSDVERIRALGLSQPVLLLSGFDAPEDLAQLRRLPAEAVIHHFDQIEMLAQAEPGPPIRCWLKVDTGMHRLGFAPSSVRAVHARLCELPNVADGIALMSHFASSDEFADGGAVDGAQTRTQLRVFAEATAGLPGPRSLANSAGVLGWPDAHADWVRPGGALYGISVVAGRPGRDFGLRPAMTLSTRLIAVNRIARGERIGYSGTWECPEDMPVGVAAIGYGDGYPRHAPSGTPVLVNGRPAQTVGRVSMDLTAIDLRGQPDARPGDPVLLWGDGLPVETVAEAAGTIGYQPVCSITGRVRFVED</sequence>
<dbReference type="CDD" id="cd06827">
    <property type="entry name" value="PLPDE_III_AR_proteobact"/>
    <property type="match status" value="1"/>
</dbReference>
<dbReference type="InterPro" id="IPR011079">
    <property type="entry name" value="Ala_racemase_C"/>
</dbReference>
<comment type="pathway">
    <text evidence="8 9">Amino-acid biosynthesis; D-alanine biosynthesis; D-alanine from L-alanine: step 1/1.</text>
</comment>
<dbReference type="InterPro" id="IPR000821">
    <property type="entry name" value="Ala_racemase"/>
</dbReference>
<evidence type="ECO:0000256" key="6">
    <source>
        <dbReference type="ARBA" id="ARBA00022898"/>
    </source>
</evidence>
<dbReference type="Pfam" id="PF00842">
    <property type="entry name" value="Ala_racemase_C"/>
    <property type="match status" value="1"/>
</dbReference>
<evidence type="ECO:0000256" key="2">
    <source>
        <dbReference type="ARBA" id="ARBA00001933"/>
    </source>
</evidence>
<dbReference type="RefSeq" id="WP_370562927.1">
    <property type="nucleotide sequence ID" value="NZ_JBFWIB010000002.1"/>
</dbReference>
<dbReference type="Gene3D" id="2.40.37.10">
    <property type="entry name" value="Lyase, Ornithine Decarboxylase, Chain A, domain 1"/>
    <property type="match status" value="1"/>
</dbReference>
<dbReference type="InterPro" id="IPR009006">
    <property type="entry name" value="Ala_racemase/Decarboxylase_C"/>
</dbReference>
<name>A0ABV4HLX6_9GAMM</name>
<dbReference type="EMBL" id="JBFWIC010000003">
    <property type="protein sequence ID" value="MEZ0473728.1"/>
    <property type="molecule type" value="Genomic_DNA"/>
</dbReference>
<evidence type="ECO:0000256" key="3">
    <source>
        <dbReference type="ARBA" id="ARBA00004752"/>
    </source>
</evidence>
<dbReference type="PRINTS" id="PR00992">
    <property type="entry name" value="ALARACEMASE"/>
</dbReference>
<dbReference type="Pfam" id="PF01168">
    <property type="entry name" value="Ala_racemase_N"/>
    <property type="match status" value="1"/>
</dbReference>
<keyword evidence="6 9" id="KW-0663">Pyridoxal phosphate</keyword>
<evidence type="ECO:0000256" key="1">
    <source>
        <dbReference type="ARBA" id="ARBA00000316"/>
    </source>
</evidence>
<dbReference type="GO" id="GO:0008784">
    <property type="term" value="F:alanine racemase activity"/>
    <property type="evidence" value="ECO:0007669"/>
    <property type="project" value="UniProtKB-EC"/>
</dbReference>
<dbReference type="PANTHER" id="PTHR30511">
    <property type="entry name" value="ALANINE RACEMASE"/>
    <property type="match status" value="1"/>
</dbReference>
<dbReference type="HAMAP" id="MF_01201">
    <property type="entry name" value="Ala_racemase"/>
    <property type="match status" value="1"/>
</dbReference>
<dbReference type="Gene3D" id="3.20.20.10">
    <property type="entry name" value="Alanine racemase"/>
    <property type="match status" value="1"/>
</dbReference>
<feature type="domain" description="Alanine racemase C-terminal" evidence="10">
    <location>
        <begin position="240"/>
        <end position="364"/>
    </location>
</feature>
<dbReference type="InterPro" id="IPR001608">
    <property type="entry name" value="Ala_racemase_N"/>
</dbReference>
<feature type="binding site" evidence="9">
    <location>
        <position position="130"/>
    </location>
    <ligand>
        <name>substrate</name>
    </ligand>
</feature>
<evidence type="ECO:0000259" key="10">
    <source>
        <dbReference type="SMART" id="SM01005"/>
    </source>
</evidence>
<organism evidence="11 12">
    <name type="scientific">Luteimonas salinilitoris</name>
    <dbReference type="NCBI Taxonomy" id="3237697"/>
    <lineage>
        <taxon>Bacteria</taxon>
        <taxon>Pseudomonadati</taxon>
        <taxon>Pseudomonadota</taxon>
        <taxon>Gammaproteobacteria</taxon>
        <taxon>Lysobacterales</taxon>
        <taxon>Lysobacteraceae</taxon>
        <taxon>Luteimonas</taxon>
    </lineage>
</organism>
<dbReference type="PANTHER" id="PTHR30511:SF4">
    <property type="entry name" value="ALANINE RACEMASE, BIOSYNTHETIC"/>
    <property type="match status" value="1"/>
</dbReference>
<dbReference type="PROSITE" id="PS00395">
    <property type="entry name" value="ALANINE_RACEMASE"/>
    <property type="match status" value="1"/>
</dbReference>
<evidence type="ECO:0000256" key="7">
    <source>
        <dbReference type="ARBA" id="ARBA00023235"/>
    </source>
</evidence>
<evidence type="ECO:0000256" key="5">
    <source>
        <dbReference type="ARBA" id="ARBA00013089"/>
    </source>
</evidence>
<dbReference type="InterPro" id="IPR020622">
    <property type="entry name" value="Ala_racemase_pyridoxalP-BS"/>
</dbReference>
<evidence type="ECO:0000256" key="4">
    <source>
        <dbReference type="ARBA" id="ARBA00007880"/>
    </source>
</evidence>
<dbReference type="SUPFAM" id="SSF51419">
    <property type="entry name" value="PLP-binding barrel"/>
    <property type="match status" value="1"/>
</dbReference>
<feature type="binding site" evidence="9">
    <location>
        <position position="309"/>
    </location>
    <ligand>
        <name>substrate</name>
    </ligand>
</feature>
<evidence type="ECO:0000256" key="8">
    <source>
        <dbReference type="ARBA" id="ARBA00037912"/>
    </source>
</evidence>
<comment type="pathway">
    <text evidence="3">Cell wall biogenesis; peptidoglycan biosynthesis.</text>
</comment>
<dbReference type="SMART" id="SM01005">
    <property type="entry name" value="Ala_racemase_C"/>
    <property type="match status" value="1"/>
</dbReference>
<keyword evidence="7 9" id="KW-0413">Isomerase</keyword>
<dbReference type="InterPro" id="IPR029066">
    <property type="entry name" value="PLP-binding_barrel"/>
</dbReference>
<proteinExistence type="inferred from homology"/>
<evidence type="ECO:0000313" key="12">
    <source>
        <dbReference type="Proteomes" id="UP001566331"/>
    </source>
</evidence>
<feature type="modified residue" description="N6-(pyridoxal phosphate)lysine" evidence="9">
    <location>
        <position position="35"/>
    </location>
</feature>
<feature type="active site" description="Proton acceptor; specific for D-alanine" evidence="9">
    <location>
        <position position="35"/>
    </location>
</feature>
<comment type="caution">
    <text evidence="11">The sequence shown here is derived from an EMBL/GenBank/DDBJ whole genome shotgun (WGS) entry which is preliminary data.</text>
</comment>
<comment type="function">
    <text evidence="9">Catalyzes the interconversion of L-alanine and D-alanine. May also act on other amino acids.</text>
</comment>